<name>A0A5B7F1X4_PORTR</name>
<protein>
    <submittedName>
        <fullName evidence="2">Uncharacterized protein</fullName>
    </submittedName>
</protein>
<reference evidence="2 3" key="1">
    <citation type="submission" date="2019-05" db="EMBL/GenBank/DDBJ databases">
        <title>Another draft genome of Portunus trituberculatus and its Hox gene families provides insights of decapod evolution.</title>
        <authorList>
            <person name="Jeong J.-H."/>
            <person name="Song I."/>
            <person name="Kim S."/>
            <person name="Choi T."/>
            <person name="Kim D."/>
            <person name="Ryu S."/>
            <person name="Kim W."/>
        </authorList>
    </citation>
    <scope>NUCLEOTIDE SEQUENCE [LARGE SCALE GENOMIC DNA]</scope>
    <source>
        <tissue evidence="2">Muscle</tissue>
    </source>
</reference>
<evidence type="ECO:0000313" key="3">
    <source>
        <dbReference type="Proteomes" id="UP000324222"/>
    </source>
</evidence>
<gene>
    <name evidence="2" type="ORF">E2C01_034959</name>
</gene>
<organism evidence="2 3">
    <name type="scientific">Portunus trituberculatus</name>
    <name type="common">Swimming crab</name>
    <name type="synonym">Neptunus trituberculatus</name>
    <dbReference type="NCBI Taxonomy" id="210409"/>
    <lineage>
        <taxon>Eukaryota</taxon>
        <taxon>Metazoa</taxon>
        <taxon>Ecdysozoa</taxon>
        <taxon>Arthropoda</taxon>
        <taxon>Crustacea</taxon>
        <taxon>Multicrustacea</taxon>
        <taxon>Malacostraca</taxon>
        <taxon>Eumalacostraca</taxon>
        <taxon>Eucarida</taxon>
        <taxon>Decapoda</taxon>
        <taxon>Pleocyemata</taxon>
        <taxon>Brachyura</taxon>
        <taxon>Eubrachyura</taxon>
        <taxon>Portunoidea</taxon>
        <taxon>Portunidae</taxon>
        <taxon>Portuninae</taxon>
        <taxon>Portunus</taxon>
    </lineage>
</organism>
<comment type="caution">
    <text evidence="2">The sequence shown here is derived from an EMBL/GenBank/DDBJ whole genome shotgun (WGS) entry which is preliminary data.</text>
</comment>
<feature type="region of interest" description="Disordered" evidence="1">
    <location>
        <begin position="53"/>
        <end position="77"/>
    </location>
</feature>
<feature type="region of interest" description="Disordered" evidence="1">
    <location>
        <begin position="103"/>
        <end position="160"/>
    </location>
</feature>
<accession>A0A5B7F1X4</accession>
<dbReference type="EMBL" id="VSRR010005030">
    <property type="protein sequence ID" value="MPC41370.1"/>
    <property type="molecule type" value="Genomic_DNA"/>
</dbReference>
<sequence length="160" mass="17681">MPVKAAEPLGWTVHSDEAVNRCHVLDLKGAVEAFTWYCLWQYHDLEGFSWGSEARQGSSVKDSENQDGMGEGGRNAKLEVKEDWAGCNTDLETAEEETILEGLTTVEPEEDCQHASRNTPVEDVVPEEDVDEPVEAVEADEGQVDDDVFDSEMDSDGECL</sequence>
<keyword evidence="3" id="KW-1185">Reference proteome</keyword>
<evidence type="ECO:0000256" key="1">
    <source>
        <dbReference type="SAM" id="MobiDB-lite"/>
    </source>
</evidence>
<feature type="compositionally biased region" description="Acidic residues" evidence="1">
    <location>
        <begin position="124"/>
        <end position="160"/>
    </location>
</feature>
<dbReference type="AlphaFoldDB" id="A0A5B7F1X4"/>
<proteinExistence type="predicted"/>
<dbReference type="Proteomes" id="UP000324222">
    <property type="component" value="Unassembled WGS sequence"/>
</dbReference>
<evidence type="ECO:0000313" key="2">
    <source>
        <dbReference type="EMBL" id="MPC41370.1"/>
    </source>
</evidence>